<comment type="similarity">
    <text evidence="3">Belongs to the glycosyl hydrolase 26 family.</text>
</comment>
<evidence type="ECO:0000313" key="6">
    <source>
        <dbReference type="EMBL" id="GAA1655270.1"/>
    </source>
</evidence>
<evidence type="ECO:0000256" key="3">
    <source>
        <dbReference type="PROSITE-ProRule" id="PRU01100"/>
    </source>
</evidence>
<feature type="compositionally biased region" description="Pro residues" evidence="4">
    <location>
        <begin position="64"/>
        <end position="88"/>
    </location>
</feature>
<feature type="active site" description="Proton donor" evidence="3">
    <location>
        <position position="211"/>
    </location>
</feature>
<evidence type="ECO:0000259" key="5">
    <source>
        <dbReference type="PROSITE" id="PS51764"/>
    </source>
</evidence>
<keyword evidence="2 3" id="KW-0326">Glycosidase</keyword>
<accession>A0ABN2FQ15</accession>
<dbReference type="Gene3D" id="3.20.20.80">
    <property type="entry name" value="Glycosidases"/>
    <property type="match status" value="1"/>
</dbReference>
<feature type="domain" description="GH26" evidence="5">
    <location>
        <begin position="79"/>
        <end position="389"/>
    </location>
</feature>
<feature type="active site" description="Nucleophile" evidence="3">
    <location>
        <position position="330"/>
    </location>
</feature>
<feature type="compositionally biased region" description="Low complexity" evidence="4">
    <location>
        <begin position="49"/>
        <end position="63"/>
    </location>
</feature>
<dbReference type="InterPro" id="IPR022790">
    <property type="entry name" value="GH26_dom"/>
</dbReference>
<sequence>MTEQPQAGGRGWNRWLTTATVGAGLLAVGLVSCALVSEDEGRTGALIAPTPSSTRGPTGTPGPLGTPGPTGTPGPPGTPGTPGTPTPTPGCGVTELLVPKCGVWFGAAANPIGNESWDEALPAFEKVIGQPVDIAHYYNSSPGLFPSANMIKRAREPGKKRILLLNWKPEMGRTWAQVAAGDPVVDAAIDAEASYLKTSFPEKFFLTIHHEPEEEVRPAEGSGMTAKDYRAMFRHVVERLRSNGVTNAVYVMNYMGTPHWGSQPWFDDLYPGDDVVDWIAEDPYIFSDNPEWSSGLGRAVDRTQRIYPNWPGFYTWAAAKHPDKPIMLAEWGVDRKLGEPKRSAVFGTMASQLAAYPQLKALVYWNETEFRTVGETLLGPDDPSVATLRKAIDTPPLKPPAVPKK</sequence>
<evidence type="ECO:0000256" key="4">
    <source>
        <dbReference type="SAM" id="MobiDB-lite"/>
    </source>
</evidence>
<dbReference type="PROSITE" id="PS51764">
    <property type="entry name" value="GH26"/>
    <property type="match status" value="1"/>
</dbReference>
<protein>
    <recommendedName>
        <fullName evidence="5">GH26 domain-containing protein</fullName>
    </recommendedName>
</protein>
<dbReference type="SUPFAM" id="SSF51445">
    <property type="entry name" value="(Trans)glycosidases"/>
    <property type="match status" value="1"/>
</dbReference>
<organism evidence="6 7">
    <name type="scientific">Kribbella alba</name>
    <dbReference type="NCBI Taxonomy" id="190197"/>
    <lineage>
        <taxon>Bacteria</taxon>
        <taxon>Bacillati</taxon>
        <taxon>Actinomycetota</taxon>
        <taxon>Actinomycetes</taxon>
        <taxon>Propionibacteriales</taxon>
        <taxon>Kribbellaceae</taxon>
        <taxon>Kribbella</taxon>
    </lineage>
</organism>
<evidence type="ECO:0000313" key="7">
    <source>
        <dbReference type="Proteomes" id="UP001501319"/>
    </source>
</evidence>
<dbReference type="RefSeq" id="WP_344115096.1">
    <property type="nucleotide sequence ID" value="NZ_BAAANE010000009.1"/>
</dbReference>
<reference evidence="6 7" key="1">
    <citation type="journal article" date="2019" name="Int. J. Syst. Evol. Microbiol.">
        <title>The Global Catalogue of Microorganisms (GCM) 10K type strain sequencing project: providing services to taxonomists for standard genome sequencing and annotation.</title>
        <authorList>
            <consortium name="The Broad Institute Genomics Platform"/>
            <consortium name="The Broad Institute Genome Sequencing Center for Infectious Disease"/>
            <person name="Wu L."/>
            <person name="Ma J."/>
        </authorList>
    </citation>
    <scope>NUCLEOTIDE SEQUENCE [LARGE SCALE GENOMIC DNA]</scope>
    <source>
        <strain evidence="6 7">JCM 14306</strain>
    </source>
</reference>
<evidence type="ECO:0000256" key="1">
    <source>
        <dbReference type="ARBA" id="ARBA00022801"/>
    </source>
</evidence>
<keyword evidence="7" id="KW-1185">Reference proteome</keyword>
<proteinExistence type="inferred from homology"/>
<evidence type="ECO:0000256" key="2">
    <source>
        <dbReference type="ARBA" id="ARBA00023295"/>
    </source>
</evidence>
<keyword evidence="1 3" id="KW-0378">Hydrolase</keyword>
<comment type="caution">
    <text evidence="6">The sequence shown here is derived from an EMBL/GenBank/DDBJ whole genome shotgun (WGS) entry which is preliminary data.</text>
</comment>
<dbReference type="Proteomes" id="UP001501319">
    <property type="component" value="Unassembled WGS sequence"/>
</dbReference>
<gene>
    <name evidence="6" type="ORF">GCM10009744_54740</name>
</gene>
<name>A0ABN2FQ15_9ACTN</name>
<dbReference type="InterPro" id="IPR017853">
    <property type="entry name" value="GH"/>
</dbReference>
<feature type="region of interest" description="Disordered" evidence="4">
    <location>
        <begin position="44"/>
        <end position="89"/>
    </location>
</feature>
<dbReference type="EMBL" id="BAAANE010000009">
    <property type="protein sequence ID" value="GAA1655270.1"/>
    <property type="molecule type" value="Genomic_DNA"/>
</dbReference>